<dbReference type="Proteomes" id="UP001243375">
    <property type="component" value="Unassembled WGS sequence"/>
</dbReference>
<gene>
    <name evidence="1" type="ORF">QFC22_003205</name>
</gene>
<organism evidence="1 2">
    <name type="scientific">Naganishia vaughanmartiniae</name>
    <dbReference type="NCBI Taxonomy" id="1424756"/>
    <lineage>
        <taxon>Eukaryota</taxon>
        <taxon>Fungi</taxon>
        <taxon>Dikarya</taxon>
        <taxon>Basidiomycota</taxon>
        <taxon>Agaricomycotina</taxon>
        <taxon>Tremellomycetes</taxon>
        <taxon>Filobasidiales</taxon>
        <taxon>Filobasidiaceae</taxon>
        <taxon>Naganishia</taxon>
    </lineage>
</organism>
<name>A0ACC2X6F8_9TREE</name>
<proteinExistence type="predicted"/>
<comment type="caution">
    <text evidence="1">The sequence shown here is derived from an EMBL/GenBank/DDBJ whole genome shotgun (WGS) entry which is preliminary data.</text>
</comment>
<protein>
    <submittedName>
        <fullName evidence="1">Uncharacterized protein</fullName>
    </submittedName>
</protein>
<accession>A0ACC2X6F8</accession>
<sequence length="189" mass="20277">MSAQLSAPTQGPPQTSYASRIIIGLEEAGLNMDTPNSSNPASDTEPYQERILLDDNGEEVELQYEEPYEPSPFQQVQGRQQQHHYQQQQVTGQKDPRGSYMKKEGKNAVPVIDGDVLTRWDFEIGDVLADSAATSSVILPGSPLSAAPVASASLPPPPTLEAQPSLQPQSQAAPPGPQQASTEPLHPAK</sequence>
<evidence type="ECO:0000313" key="1">
    <source>
        <dbReference type="EMBL" id="KAJ9119497.1"/>
    </source>
</evidence>
<reference evidence="1" key="1">
    <citation type="submission" date="2023-04" db="EMBL/GenBank/DDBJ databases">
        <title>Draft Genome sequencing of Naganishia species isolated from polar environments using Oxford Nanopore Technology.</title>
        <authorList>
            <person name="Leo P."/>
            <person name="Venkateswaran K."/>
        </authorList>
    </citation>
    <scope>NUCLEOTIDE SEQUENCE</scope>
    <source>
        <strain evidence="1">MNA-CCFEE 5425</strain>
    </source>
</reference>
<keyword evidence="2" id="KW-1185">Reference proteome</keyword>
<dbReference type="EMBL" id="JASBWU010000008">
    <property type="protein sequence ID" value="KAJ9119497.1"/>
    <property type="molecule type" value="Genomic_DNA"/>
</dbReference>
<evidence type="ECO:0000313" key="2">
    <source>
        <dbReference type="Proteomes" id="UP001243375"/>
    </source>
</evidence>